<protein>
    <submittedName>
        <fullName evidence="2">Uncharacterized protein</fullName>
    </submittedName>
</protein>
<proteinExistence type="predicted"/>
<keyword evidence="1" id="KW-0812">Transmembrane</keyword>
<evidence type="ECO:0000313" key="3">
    <source>
        <dbReference type="Proteomes" id="UP000013941"/>
    </source>
</evidence>
<accession>R4RX60</accession>
<evidence type="ECO:0000313" key="2">
    <source>
        <dbReference type="EMBL" id="AGL90457.1"/>
    </source>
</evidence>
<dbReference type="HOGENOM" id="CLU_2977359_0_0_14"/>
<sequence length="58" mass="7251">MKLYCKPLKKIKCLNEKSGLIFLVSLFILKYFFRQLFYFFLKTYKISQQFKFPWIKKI</sequence>
<organism evidence="2 3">
    <name type="scientific">Strawberry lethal yellows phytoplasma (CPA) str. NZSb11</name>
    <dbReference type="NCBI Taxonomy" id="980422"/>
    <lineage>
        <taxon>Bacteria</taxon>
        <taxon>Bacillati</taxon>
        <taxon>Mycoplasmatota</taxon>
        <taxon>Mollicutes</taxon>
        <taxon>Acholeplasmatales</taxon>
        <taxon>Acholeplasmataceae</taxon>
        <taxon>Candidatus Phytoplasma</taxon>
        <taxon>16SrXII (Stolbur group)</taxon>
    </lineage>
</organism>
<dbReference type="KEGG" id="nzs:SLY_0538"/>
<keyword evidence="1" id="KW-0472">Membrane</keyword>
<dbReference type="EMBL" id="CP002548">
    <property type="protein sequence ID" value="AGL90457.1"/>
    <property type="molecule type" value="Genomic_DNA"/>
</dbReference>
<keyword evidence="1" id="KW-1133">Transmembrane helix</keyword>
<keyword evidence="3" id="KW-1185">Reference proteome</keyword>
<evidence type="ECO:0000256" key="1">
    <source>
        <dbReference type="SAM" id="Phobius"/>
    </source>
</evidence>
<gene>
    <name evidence="2" type="ORF">SLY_0538</name>
</gene>
<dbReference type="AlphaFoldDB" id="R4RX60"/>
<feature type="transmembrane region" description="Helical" evidence="1">
    <location>
        <begin position="20"/>
        <end position="41"/>
    </location>
</feature>
<name>R4RX60_PHYAS</name>
<reference evidence="2 3" key="1">
    <citation type="journal article" date="2013" name="BMC Genomics">
        <title>Comparison of the complete genome sequence of two closely related isolates of 'Candidatus Phytoplasma australiense' reveals genome plasticity.</title>
        <authorList>
            <person name="Andersen M.T."/>
            <person name="Liefting L.W."/>
            <person name="Havukkala I."/>
            <person name="Beever R.E."/>
        </authorList>
    </citation>
    <scope>NUCLEOTIDE SEQUENCE [LARGE SCALE GENOMIC DNA]</scope>
    <source>
        <strain evidence="2 3">NZSb11</strain>
    </source>
</reference>
<dbReference type="Proteomes" id="UP000013941">
    <property type="component" value="Chromosome"/>
</dbReference>